<evidence type="ECO:0000259" key="12">
    <source>
        <dbReference type="Pfam" id="PF00534"/>
    </source>
</evidence>
<dbReference type="EMBL" id="CP022530">
    <property type="protein sequence ID" value="ASP37738.1"/>
    <property type="molecule type" value="Genomic_DNA"/>
</dbReference>
<comment type="function">
    <text evidence="11">Involved in lipopolysaccharide (LPS) biosynthesis. Catalyzes the transfer of 3-deoxy-D-manno-octulosonate (Kdo) residue(s) from CMP-Kdo to lipid IV(A), the tetraacyldisaccharide-1,4'-bisphosphate precursor of lipid A.</text>
</comment>
<proteinExistence type="inferred from homology"/>
<dbReference type="UniPathway" id="UPA00958"/>
<reference evidence="14 15" key="1">
    <citation type="submission" date="2017-07" db="EMBL/GenBank/DDBJ databases">
        <title>Annotated genome sequence of Bacterioplanes sanyensis isolated from Red Sea.</title>
        <authorList>
            <person name="Rehman Z.U."/>
        </authorList>
    </citation>
    <scope>NUCLEOTIDE SEQUENCE [LARGE SCALE GENOMIC DNA]</scope>
    <source>
        <strain evidence="14 15">NV9</strain>
    </source>
</reference>
<feature type="active site" description="Proton acceptor" evidence="9">
    <location>
        <position position="60"/>
    </location>
</feature>
<evidence type="ECO:0000313" key="15">
    <source>
        <dbReference type="Proteomes" id="UP000202440"/>
    </source>
</evidence>
<evidence type="ECO:0000256" key="10">
    <source>
        <dbReference type="PIRSR" id="PIRSR639901-2"/>
    </source>
</evidence>
<evidence type="ECO:0000259" key="13">
    <source>
        <dbReference type="Pfam" id="PF04413"/>
    </source>
</evidence>
<keyword evidence="11" id="KW-0448">Lipopolysaccharide biosynthesis</keyword>
<comment type="similarity">
    <text evidence="11">Belongs to the glycosyltransferase group 1 family.</text>
</comment>
<evidence type="ECO:0000256" key="9">
    <source>
        <dbReference type="PIRSR" id="PIRSR639901-1"/>
    </source>
</evidence>
<dbReference type="GO" id="GO:0030313">
    <property type="term" value="C:cell envelope"/>
    <property type="evidence" value="ECO:0007669"/>
    <property type="project" value="UniProtKB-SubCell"/>
</dbReference>
<evidence type="ECO:0000256" key="3">
    <source>
        <dbReference type="ARBA" id="ARBA00012621"/>
    </source>
</evidence>
<dbReference type="Pfam" id="PF00534">
    <property type="entry name" value="Glycos_transf_1"/>
    <property type="match status" value="1"/>
</dbReference>
<keyword evidence="11" id="KW-0472">Membrane</keyword>
<evidence type="ECO:0000256" key="6">
    <source>
        <dbReference type="ARBA" id="ARBA00022679"/>
    </source>
</evidence>
<evidence type="ECO:0000256" key="11">
    <source>
        <dbReference type="RuleBase" id="RU365103"/>
    </source>
</evidence>
<comment type="catalytic activity">
    <reaction evidence="8 11">
        <text>lipid IVA (E. coli) + CMP-3-deoxy-beta-D-manno-octulosonate = alpha-Kdo-(2-&gt;6)-lipid IVA (E. coli) + CMP + H(+)</text>
        <dbReference type="Rhea" id="RHEA:28066"/>
        <dbReference type="ChEBI" id="CHEBI:15378"/>
        <dbReference type="ChEBI" id="CHEBI:58603"/>
        <dbReference type="ChEBI" id="CHEBI:60364"/>
        <dbReference type="ChEBI" id="CHEBI:60377"/>
        <dbReference type="ChEBI" id="CHEBI:85987"/>
        <dbReference type="EC" id="2.4.99.12"/>
    </reaction>
</comment>
<comment type="pathway">
    <text evidence="2 11">Bacterial outer membrane biogenesis; LPS core biosynthesis.</text>
</comment>
<evidence type="ECO:0000256" key="5">
    <source>
        <dbReference type="ARBA" id="ARBA00022519"/>
    </source>
</evidence>
<comment type="subcellular location">
    <subcellularLocation>
        <location evidence="1">Cell envelope</location>
    </subcellularLocation>
    <subcellularLocation>
        <location evidence="11">Cell membrane</location>
    </subcellularLocation>
</comment>
<evidence type="ECO:0000256" key="8">
    <source>
        <dbReference type="ARBA" id="ARBA00049183"/>
    </source>
</evidence>
<protein>
    <recommendedName>
        <fullName evidence="4 11">3-deoxy-D-manno-octulosonic acid transferase</fullName>
        <shortName evidence="11">Kdo transferase</shortName>
        <ecNumber evidence="3 11">2.4.99.12</ecNumber>
    </recommendedName>
    <alternativeName>
        <fullName evidence="7 11">Lipid IV(A) 3-deoxy-D-manno-octulosonic acid transferase</fullName>
    </alternativeName>
</protein>
<dbReference type="GO" id="GO:0043842">
    <property type="term" value="F:Kdo transferase activity"/>
    <property type="evidence" value="ECO:0007669"/>
    <property type="project" value="UniProtKB-EC"/>
</dbReference>
<evidence type="ECO:0000256" key="4">
    <source>
        <dbReference type="ARBA" id="ARBA00019077"/>
    </source>
</evidence>
<name>A0A222FFE7_9GAMM</name>
<dbReference type="RefSeq" id="WP_094058947.1">
    <property type="nucleotide sequence ID" value="NZ_CP022530.1"/>
</dbReference>
<dbReference type="InterPro" id="IPR007507">
    <property type="entry name" value="Glycos_transf_N"/>
</dbReference>
<dbReference type="InterPro" id="IPR039901">
    <property type="entry name" value="Kdotransferase"/>
</dbReference>
<feature type="domain" description="Glycosyl transferase family 1" evidence="12">
    <location>
        <begin position="296"/>
        <end position="399"/>
    </location>
</feature>
<dbReference type="PANTHER" id="PTHR42755">
    <property type="entry name" value="3-DEOXY-MANNO-OCTULOSONATE CYTIDYLYLTRANSFERASE"/>
    <property type="match status" value="1"/>
</dbReference>
<dbReference type="NCBIfam" id="NF004388">
    <property type="entry name" value="PRK05749.1-4"/>
    <property type="match status" value="1"/>
</dbReference>
<keyword evidence="11" id="KW-1133">Transmembrane helix</keyword>
<dbReference type="SUPFAM" id="SSF53756">
    <property type="entry name" value="UDP-Glycosyltransferase/glycogen phosphorylase"/>
    <property type="match status" value="1"/>
</dbReference>
<keyword evidence="15" id="KW-1185">Reference proteome</keyword>
<keyword evidence="11" id="KW-0812">Transmembrane</keyword>
<keyword evidence="5" id="KW-0997">Cell inner membrane</keyword>
<dbReference type="GO" id="GO:0009245">
    <property type="term" value="P:lipid A biosynthetic process"/>
    <property type="evidence" value="ECO:0007669"/>
    <property type="project" value="TreeGrafter"/>
</dbReference>
<keyword evidence="11" id="KW-1003">Cell membrane</keyword>
<feature type="site" description="Transition state stabilizer" evidence="10">
    <location>
        <position position="208"/>
    </location>
</feature>
<keyword evidence="6 11" id="KW-0808">Transferase</keyword>
<gene>
    <name evidence="14" type="ORF">CHH28_03190</name>
</gene>
<dbReference type="Gene3D" id="3.40.50.11720">
    <property type="entry name" value="3-Deoxy-D-manno-octulosonic-acid transferase, N-terminal domain"/>
    <property type="match status" value="1"/>
</dbReference>
<evidence type="ECO:0000256" key="1">
    <source>
        <dbReference type="ARBA" id="ARBA00004196"/>
    </source>
</evidence>
<feature type="domain" description="3-deoxy-D-manno-octulosonic-acid transferase N-terminal" evidence="13">
    <location>
        <begin position="34"/>
        <end position="211"/>
    </location>
</feature>
<feature type="transmembrane region" description="Helical" evidence="11">
    <location>
        <begin position="6"/>
        <end position="23"/>
    </location>
</feature>
<dbReference type="InterPro" id="IPR001296">
    <property type="entry name" value="Glyco_trans_1"/>
</dbReference>
<dbReference type="Pfam" id="PF04413">
    <property type="entry name" value="Glycos_transf_N"/>
    <property type="match status" value="1"/>
</dbReference>
<evidence type="ECO:0000256" key="7">
    <source>
        <dbReference type="ARBA" id="ARBA00031445"/>
    </source>
</evidence>
<dbReference type="EC" id="2.4.99.12" evidence="3 11"/>
<dbReference type="GO" id="GO:0005886">
    <property type="term" value="C:plasma membrane"/>
    <property type="evidence" value="ECO:0007669"/>
    <property type="project" value="UniProtKB-SubCell"/>
</dbReference>
<accession>A0A222FFE7</accession>
<evidence type="ECO:0000256" key="2">
    <source>
        <dbReference type="ARBA" id="ARBA00004713"/>
    </source>
</evidence>
<dbReference type="AlphaFoldDB" id="A0A222FFE7"/>
<dbReference type="PANTHER" id="PTHR42755:SF1">
    <property type="entry name" value="3-DEOXY-D-MANNO-OCTULOSONIC ACID TRANSFERASE, MITOCHONDRIAL-RELATED"/>
    <property type="match status" value="1"/>
</dbReference>
<dbReference type="FunFam" id="3.40.50.11720:FF:000001">
    <property type="entry name" value="3-deoxy-D-manno-octulosonic acid transferase"/>
    <property type="match status" value="1"/>
</dbReference>
<dbReference type="Proteomes" id="UP000202440">
    <property type="component" value="Chromosome"/>
</dbReference>
<dbReference type="GO" id="GO:0009244">
    <property type="term" value="P:lipopolysaccharide core region biosynthetic process"/>
    <property type="evidence" value="ECO:0007669"/>
    <property type="project" value="UniProtKB-UniRule"/>
</dbReference>
<dbReference type="KEGG" id="bsan:CHH28_03190"/>
<organism evidence="14 15">
    <name type="scientific">Bacterioplanes sanyensis</name>
    <dbReference type="NCBI Taxonomy" id="1249553"/>
    <lineage>
        <taxon>Bacteria</taxon>
        <taxon>Pseudomonadati</taxon>
        <taxon>Pseudomonadota</taxon>
        <taxon>Gammaproteobacteria</taxon>
        <taxon>Oceanospirillales</taxon>
        <taxon>Oceanospirillaceae</taxon>
        <taxon>Bacterioplanes</taxon>
    </lineage>
</organism>
<dbReference type="InterPro" id="IPR038107">
    <property type="entry name" value="Glycos_transf_N_sf"/>
</dbReference>
<feature type="site" description="Transition state stabilizer" evidence="10">
    <location>
        <position position="130"/>
    </location>
</feature>
<dbReference type="OrthoDB" id="9789797at2"/>
<evidence type="ECO:0000313" key="14">
    <source>
        <dbReference type="EMBL" id="ASP37738.1"/>
    </source>
</evidence>
<sequence length="422" mass="46929">MARFFYTVIYACLLPFMLARLWWRGRVNPGYRLRWRERFGFIPHRPAANGLWVHAVSVGETLAAAPWIKAFQQRHPNVPVIVTTTTPTGSEQVKRLFGDRVYHMFLPYDLPGFCLRFLRQVNPGVLVIMETELWPNLIHSCQQQRVPVVLANARLSEKSQQGYQRFAALTQPMLQQLTMVAVQNAIDGQRFIELGLPSDRLEVTGSVKFDVQVAPQNIASGQQLRQQWGHQRPVLALASSHAGEDEQLLDLYPQLAASCPGLVLMLVPRHPERFDAVANAVHARGLKLQRRSKGTASDMTQVYVADSMGEMLSLLAAADLVVMGGSLIEHGGHNPIEPAALAKATVCGPHFTNFASIVRTLKEAGALHVLPNDQQQWLAHLQQLLAQPQQRLAMGQAGQATVEKNRGAVARLVGMVETLLHR</sequence>
<dbReference type="Gene3D" id="3.40.50.2000">
    <property type="entry name" value="Glycogen Phosphorylase B"/>
    <property type="match status" value="1"/>
</dbReference>